<name>A0A6P9AFZ8_THRPL</name>
<proteinExistence type="predicted"/>
<evidence type="ECO:0000256" key="3">
    <source>
        <dbReference type="ARBA" id="ARBA00022833"/>
    </source>
</evidence>
<dbReference type="InterPro" id="IPR022776">
    <property type="entry name" value="TRM13/UPF0224_CHHC_Znf_dom"/>
</dbReference>
<organism evidence="7">
    <name type="scientific">Thrips palmi</name>
    <name type="common">Melon thrips</name>
    <dbReference type="NCBI Taxonomy" id="161013"/>
    <lineage>
        <taxon>Eukaryota</taxon>
        <taxon>Metazoa</taxon>
        <taxon>Ecdysozoa</taxon>
        <taxon>Arthropoda</taxon>
        <taxon>Hexapoda</taxon>
        <taxon>Insecta</taxon>
        <taxon>Pterygota</taxon>
        <taxon>Neoptera</taxon>
        <taxon>Paraneoptera</taxon>
        <taxon>Thysanoptera</taxon>
        <taxon>Terebrantia</taxon>
        <taxon>Thripoidea</taxon>
        <taxon>Thripidae</taxon>
        <taxon>Thrips</taxon>
    </lineage>
</organism>
<dbReference type="GO" id="GO:0008270">
    <property type="term" value="F:zinc ion binding"/>
    <property type="evidence" value="ECO:0007669"/>
    <property type="project" value="UniProtKB-KW"/>
</dbReference>
<dbReference type="SUPFAM" id="SSF57667">
    <property type="entry name" value="beta-beta-alpha zinc fingers"/>
    <property type="match status" value="1"/>
</dbReference>
<keyword evidence="6" id="KW-1185">Reference proteome</keyword>
<evidence type="ECO:0000259" key="5">
    <source>
        <dbReference type="PROSITE" id="PS51800"/>
    </source>
</evidence>
<dbReference type="InParanoid" id="A0A6P9AFZ8"/>
<feature type="compositionally biased region" description="Basic and acidic residues" evidence="4">
    <location>
        <begin position="175"/>
        <end position="198"/>
    </location>
</feature>
<gene>
    <name evidence="7" type="primary">LOC117653174</name>
</gene>
<dbReference type="InterPro" id="IPR036236">
    <property type="entry name" value="Znf_C2H2_sf"/>
</dbReference>
<dbReference type="PROSITE" id="PS51800">
    <property type="entry name" value="ZF_CHHC_U11_48K"/>
    <property type="match status" value="1"/>
</dbReference>
<dbReference type="AlphaFoldDB" id="A0A6P9AFZ8"/>
<reference evidence="7" key="1">
    <citation type="submission" date="2025-08" db="UniProtKB">
        <authorList>
            <consortium name="RefSeq"/>
        </authorList>
    </citation>
    <scope>IDENTIFICATION</scope>
    <source>
        <tissue evidence="7">Total insect</tissue>
    </source>
</reference>
<feature type="region of interest" description="Disordered" evidence="4">
    <location>
        <begin position="155"/>
        <end position="261"/>
    </location>
</feature>
<dbReference type="KEGG" id="tpal:117653174"/>
<keyword evidence="3" id="KW-0862">Zinc</keyword>
<feature type="domain" description="CHHC U11-48K-type" evidence="5">
    <location>
        <begin position="24"/>
        <end position="51"/>
    </location>
</feature>
<dbReference type="FunCoup" id="A0A6P9AFZ8">
    <property type="interactions" value="362"/>
</dbReference>
<dbReference type="Proteomes" id="UP000515158">
    <property type="component" value="Unplaced"/>
</dbReference>
<evidence type="ECO:0000256" key="1">
    <source>
        <dbReference type="ARBA" id="ARBA00022723"/>
    </source>
</evidence>
<sequence>MAGLPTIPQIPTGPVNMSHETEKYLVCPYNTAHTILKYRMNTHLVKCRKQHASLDWGRCVHNSNHHMPKAELPHHENHECPNRHSFQASIVTFNNEEFKSLAPIEHIELPDSGENWDDGAVNCFDPKENARQKSIIRGVHCVPPAERKAFRAEHRRHIQQRDEDESLKGVTKAKVKAEPMKPKENATLEPLRYPKELPKGFLGRGQPSASTSSSSSAGPVNPGAAGPALQGVQWSGLGRGSIQEGASYQPTGAWGRGRPRI</sequence>
<accession>A0A6P9AFZ8</accession>
<evidence type="ECO:0000313" key="6">
    <source>
        <dbReference type="Proteomes" id="UP000515158"/>
    </source>
</evidence>
<evidence type="ECO:0000256" key="4">
    <source>
        <dbReference type="SAM" id="MobiDB-lite"/>
    </source>
</evidence>
<protein>
    <submittedName>
        <fullName evidence="7">Gametocyte-specific factor 1 homolog isoform X1</fullName>
    </submittedName>
</protein>
<dbReference type="GeneID" id="117653174"/>
<keyword evidence="1" id="KW-0479">Metal-binding</keyword>
<dbReference type="Pfam" id="PF05253">
    <property type="entry name" value="zf-U11-48K"/>
    <property type="match status" value="1"/>
</dbReference>
<feature type="compositionally biased region" description="Low complexity" evidence="4">
    <location>
        <begin position="204"/>
        <end position="228"/>
    </location>
</feature>
<evidence type="ECO:0000256" key="2">
    <source>
        <dbReference type="ARBA" id="ARBA00022771"/>
    </source>
</evidence>
<keyword evidence="2" id="KW-0863">Zinc-finger</keyword>
<evidence type="ECO:0000313" key="7">
    <source>
        <dbReference type="RefSeq" id="XP_034254531.1"/>
    </source>
</evidence>
<dbReference type="RefSeq" id="XP_034254531.1">
    <property type="nucleotide sequence ID" value="XM_034398640.1"/>
</dbReference>
<dbReference type="OrthoDB" id="5839404at2759"/>